<evidence type="ECO:0000313" key="11">
    <source>
        <dbReference type="EMBL" id="MBC8544354.1"/>
    </source>
</evidence>
<proteinExistence type="inferred from homology"/>
<evidence type="ECO:0000256" key="3">
    <source>
        <dbReference type="ARBA" id="ARBA00019010"/>
    </source>
</evidence>
<dbReference type="PANTHER" id="PTHR33540:SF2">
    <property type="entry name" value="TRNA THREONYLCARBAMOYLADENOSINE BIOSYNTHESIS PROTEIN TSAE"/>
    <property type="match status" value="1"/>
</dbReference>
<gene>
    <name evidence="11" type="primary">tsaE</name>
    <name evidence="11" type="ORF">H8730_12480</name>
</gene>
<evidence type="ECO:0000313" key="12">
    <source>
        <dbReference type="Proteomes" id="UP000657006"/>
    </source>
</evidence>
<evidence type="ECO:0000256" key="1">
    <source>
        <dbReference type="ARBA" id="ARBA00004496"/>
    </source>
</evidence>
<dbReference type="SUPFAM" id="SSF52540">
    <property type="entry name" value="P-loop containing nucleoside triphosphate hydrolases"/>
    <property type="match status" value="1"/>
</dbReference>
<dbReference type="InterPro" id="IPR003442">
    <property type="entry name" value="T6A_TsaE"/>
</dbReference>
<protein>
    <recommendedName>
        <fullName evidence="3">tRNA threonylcarbamoyladenosine biosynthesis protein TsaE</fullName>
    </recommendedName>
    <alternativeName>
        <fullName evidence="10">t(6)A37 threonylcarbamoyladenosine biosynthesis protein TsaE</fullName>
    </alternativeName>
</protein>
<dbReference type="RefSeq" id="WP_177718822.1">
    <property type="nucleotide sequence ID" value="NZ_JACRSQ010000020.1"/>
</dbReference>
<keyword evidence="5" id="KW-0819">tRNA processing</keyword>
<evidence type="ECO:0000256" key="9">
    <source>
        <dbReference type="ARBA" id="ARBA00022842"/>
    </source>
</evidence>
<comment type="caution">
    <text evidence="11">The sequence shown here is derived from an EMBL/GenBank/DDBJ whole genome shotgun (WGS) entry which is preliminary data.</text>
</comment>
<dbReference type="Gene3D" id="3.40.50.300">
    <property type="entry name" value="P-loop containing nucleotide triphosphate hydrolases"/>
    <property type="match status" value="1"/>
</dbReference>
<keyword evidence="6" id="KW-0479">Metal-binding</keyword>
<evidence type="ECO:0000256" key="8">
    <source>
        <dbReference type="ARBA" id="ARBA00022840"/>
    </source>
</evidence>
<evidence type="ECO:0000256" key="7">
    <source>
        <dbReference type="ARBA" id="ARBA00022741"/>
    </source>
</evidence>
<comment type="similarity">
    <text evidence="2">Belongs to the TsaE family.</text>
</comment>
<dbReference type="InterPro" id="IPR027417">
    <property type="entry name" value="P-loop_NTPase"/>
</dbReference>
<evidence type="ECO:0000256" key="2">
    <source>
        <dbReference type="ARBA" id="ARBA00007599"/>
    </source>
</evidence>
<comment type="subcellular location">
    <subcellularLocation>
        <location evidence="1">Cytoplasm</location>
    </subcellularLocation>
</comment>
<dbReference type="AlphaFoldDB" id="A0A926I1K7"/>
<dbReference type="Proteomes" id="UP000657006">
    <property type="component" value="Unassembled WGS sequence"/>
</dbReference>
<dbReference type="NCBIfam" id="TIGR00150">
    <property type="entry name" value="T6A_YjeE"/>
    <property type="match status" value="1"/>
</dbReference>
<name>A0A926I1K7_9FIRM</name>
<keyword evidence="7" id="KW-0547">Nucleotide-binding</keyword>
<accession>A0A926I1K7</accession>
<dbReference type="Pfam" id="PF02367">
    <property type="entry name" value="TsaE"/>
    <property type="match status" value="1"/>
</dbReference>
<evidence type="ECO:0000256" key="5">
    <source>
        <dbReference type="ARBA" id="ARBA00022694"/>
    </source>
</evidence>
<dbReference type="GO" id="GO:0005737">
    <property type="term" value="C:cytoplasm"/>
    <property type="evidence" value="ECO:0007669"/>
    <property type="project" value="UniProtKB-SubCell"/>
</dbReference>
<dbReference type="PANTHER" id="PTHR33540">
    <property type="entry name" value="TRNA THREONYLCARBAMOYLADENOSINE BIOSYNTHESIS PROTEIN TSAE"/>
    <property type="match status" value="1"/>
</dbReference>
<dbReference type="GO" id="GO:0002949">
    <property type="term" value="P:tRNA threonylcarbamoyladenosine modification"/>
    <property type="evidence" value="ECO:0007669"/>
    <property type="project" value="InterPro"/>
</dbReference>
<keyword evidence="8" id="KW-0067">ATP-binding</keyword>
<keyword evidence="12" id="KW-1185">Reference proteome</keyword>
<dbReference type="GO" id="GO:0005524">
    <property type="term" value="F:ATP binding"/>
    <property type="evidence" value="ECO:0007669"/>
    <property type="project" value="UniProtKB-KW"/>
</dbReference>
<organism evidence="11 12">
    <name type="scientific">Bianquea renquensis</name>
    <dbReference type="NCBI Taxonomy" id="2763661"/>
    <lineage>
        <taxon>Bacteria</taxon>
        <taxon>Bacillati</taxon>
        <taxon>Bacillota</taxon>
        <taxon>Clostridia</taxon>
        <taxon>Eubacteriales</taxon>
        <taxon>Bianqueaceae</taxon>
        <taxon>Bianquea</taxon>
    </lineage>
</organism>
<evidence type="ECO:0000256" key="10">
    <source>
        <dbReference type="ARBA" id="ARBA00032441"/>
    </source>
</evidence>
<keyword evidence="9" id="KW-0460">Magnesium</keyword>
<evidence type="ECO:0000256" key="4">
    <source>
        <dbReference type="ARBA" id="ARBA00022490"/>
    </source>
</evidence>
<dbReference type="GO" id="GO:0046872">
    <property type="term" value="F:metal ion binding"/>
    <property type="evidence" value="ECO:0007669"/>
    <property type="project" value="UniProtKB-KW"/>
</dbReference>
<dbReference type="EMBL" id="JACRSQ010000020">
    <property type="protein sequence ID" value="MBC8544354.1"/>
    <property type="molecule type" value="Genomic_DNA"/>
</dbReference>
<evidence type="ECO:0000256" key="6">
    <source>
        <dbReference type="ARBA" id="ARBA00022723"/>
    </source>
</evidence>
<sequence length="145" mass="16327">MEQIVQSYRENDTYQLGVRLGKQAKPGDILCLTGDLGTGKTALAKGIAAGLDIVEDIVSPTFTILHEYSGRLPLYHFDVYRLEDGEALWDIGFEEYLDRGGVCLIEWADQISEHIPKEAQWLHIEKDLSKGTEYRKITIQGGEDQ</sequence>
<reference evidence="11" key="1">
    <citation type="submission" date="2020-08" db="EMBL/GenBank/DDBJ databases">
        <title>Genome public.</title>
        <authorList>
            <person name="Liu C."/>
            <person name="Sun Q."/>
        </authorList>
    </citation>
    <scope>NUCLEOTIDE SEQUENCE</scope>
    <source>
        <strain evidence="11">NSJ-32</strain>
    </source>
</reference>
<keyword evidence="4" id="KW-0963">Cytoplasm</keyword>